<proteinExistence type="predicted"/>
<keyword evidence="2" id="KW-1185">Reference proteome</keyword>
<accession>A0AAV9XDW1</accession>
<evidence type="ECO:0000313" key="2">
    <source>
        <dbReference type="Proteomes" id="UP001365542"/>
    </source>
</evidence>
<evidence type="ECO:0000313" key="1">
    <source>
        <dbReference type="EMBL" id="KAK6540004.1"/>
    </source>
</evidence>
<dbReference type="Proteomes" id="UP001365542">
    <property type="component" value="Unassembled WGS sequence"/>
</dbReference>
<name>A0AAV9XDW1_9PEZI</name>
<gene>
    <name evidence="1" type="ORF">TWF694_008837</name>
</gene>
<reference evidence="1 2" key="1">
    <citation type="submission" date="2019-10" db="EMBL/GenBank/DDBJ databases">
        <authorList>
            <person name="Palmer J.M."/>
        </authorList>
    </citation>
    <scope>NUCLEOTIDE SEQUENCE [LARGE SCALE GENOMIC DNA]</scope>
    <source>
        <strain evidence="1 2">TWF694</strain>
    </source>
</reference>
<organism evidence="1 2">
    <name type="scientific">Orbilia ellipsospora</name>
    <dbReference type="NCBI Taxonomy" id="2528407"/>
    <lineage>
        <taxon>Eukaryota</taxon>
        <taxon>Fungi</taxon>
        <taxon>Dikarya</taxon>
        <taxon>Ascomycota</taxon>
        <taxon>Pezizomycotina</taxon>
        <taxon>Orbiliomycetes</taxon>
        <taxon>Orbiliales</taxon>
        <taxon>Orbiliaceae</taxon>
        <taxon>Orbilia</taxon>
    </lineage>
</organism>
<protein>
    <submittedName>
        <fullName evidence="1">Uncharacterized protein</fullName>
    </submittedName>
</protein>
<comment type="caution">
    <text evidence="1">The sequence shown here is derived from an EMBL/GenBank/DDBJ whole genome shotgun (WGS) entry which is preliminary data.</text>
</comment>
<sequence>MSLTLRRLQKAAEAVDTLPSHIPLPVSPAPTTAVLMNDADLPTRIHKIEQELADLPTDSPLRVNFQAILRDYKEKGEAGMMYQNGRPLDVIDVDLGRGPLYVERCSISIMSDDEDA</sequence>
<dbReference type="AlphaFoldDB" id="A0AAV9XDW1"/>
<dbReference type="EMBL" id="JAVHJO010000005">
    <property type="protein sequence ID" value="KAK6540004.1"/>
    <property type="molecule type" value="Genomic_DNA"/>
</dbReference>